<organism evidence="3 5">
    <name type="scientific">Rotaria sordida</name>
    <dbReference type="NCBI Taxonomy" id="392033"/>
    <lineage>
        <taxon>Eukaryota</taxon>
        <taxon>Metazoa</taxon>
        <taxon>Spiralia</taxon>
        <taxon>Gnathifera</taxon>
        <taxon>Rotifera</taxon>
        <taxon>Eurotatoria</taxon>
        <taxon>Bdelloidea</taxon>
        <taxon>Philodinida</taxon>
        <taxon>Philodinidae</taxon>
        <taxon>Rotaria</taxon>
    </lineage>
</organism>
<feature type="coiled-coil region" evidence="1">
    <location>
        <begin position="327"/>
        <end position="361"/>
    </location>
</feature>
<feature type="compositionally biased region" description="Polar residues" evidence="2">
    <location>
        <begin position="1"/>
        <end position="20"/>
    </location>
</feature>
<feature type="coiled-coil region" evidence="1">
    <location>
        <begin position="50"/>
        <end position="101"/>
    </location>
</feature>
<feature type="coiled-coil region" evidence="1">
    <location>
        <begin position="194"/>
        <end position="303"/>
    </location>
</feature>
<evidence type="ECO:0000313" key="6">
    <source>
        <dbReference type="Proteomes" id="UP000663870"/>
    </source>
</evidence>
<feature type="region of interest" description="Disordered" evidence="2">
    <location>
        <begin position="175"/>
        <end position="194"/>
    </location>
</feature>
<dbReference type="Proteomes" id="UP000663870">
    <property type="component" value="Unassembled WGS sequence"/>
</dbReference>
<accession>A0A814DNB4</accession>
<gene>
    <name evidence="4" type="ORF">JXQ802_LOCUS16178</name>
    <name evidence="3" type="ORF">PYM288_LOCUS12475</name>
</gene>
<keyword evidence="1" id="KW-0175">Coiled coil</keyword>
<dbReference type="AlphaFoldDB" id="A0A814DNB4"/>
<dbReference type="PANTHER" id="PTHR22091:SF1">
    <property type="entry name" value="COILED-COIL DOMAIN-CONTAINING PROTEIN 77"/>
    <property type="match status" value="1"/>
</dbReference>
<dbReference type="EMBL" id="CAJNOH010000232">
    <property type="protein sequence ID" value="CAF0957985.1"/>
    <property type="molecule type" value="Genomic_DNA"/>
</dbReference>
<comment type="caution">
    <text evidence="3">The sequence shown here is derived from an EMBL/GenBank/DDBJ whole genome shotgun (WGS) entry which is preliminary data.</text>
</comment>
<name>A0A814DNB4_9BILA</name>
<evidence type="ECO:0000313" key="4">
    <source>
        <dbReference type="EMBL" id="CAF1041485.1"/>
    </source>
</evidence>
<dbReference type="InterPro" id="IPR037696">
    <property type="entry name" value="CCDC77"/>
</dbReference>
<evidence type="ECO:0000256" key="2">
    <source>
        <dbReference type="SAM" id="MobiDB-lite"/>
    </source>
</evidence>
<evidence type="ECO:0000256" key="1">
    <source>
        <dbReference type="SAM" id="Coils"/>
    </source>
</evidence>
<protein>
    <recommendedName>
        <fullName evidence="7">Coiled-coil domain-containing protein 77</fullName>
    </recommendedName>
</protein>
<dbReference type="GO" id="GO:0005813">
    <property type="term" value="C:centrosome"/>
    <property type="evidence" value="ECO:0007669"/>
    <property type="project" value="TreeGrafter"/>
</dbReference>
<dbReference type="Proteomes" id="UP000663854">
    <property type="component" value="Unassembled WGS sequence"/>
</dbReference>
<proteinExistence type="predicted"/>
<dbReference type="PANTHER" id="PTHR22091">
    <property type="entry name" value="COILED-COIL DOMAIN-CONTAINING PROTEIN 77"/>
    <property type="match status" value="1"/>
</dbReference>
<sequence>MPRTTSENPHNSHPGSATTKSTKKVTIKNGSGIPTIEERLGYLRPSRELLEFYRRKIAQYDTERDDLLQKLDRCKVAYEEKHKLEWEIRKRESEIVELQKAISDLQIYLFQEREQVLRLYAENDRLKIQELQDRKKINRLLNLCGVTEEEITYFIKEPPGIGIVPQKVSPVVVNEQRSSSSHQKDLVEKKSSNISSQIRDNETLSLQIEALQAQLEEQTKLAREQIESLLEDRRVRIEEYDVQRKRDEERLKQAQEKIIQMQNLLHESTKDVIESKFDLRNAEKQWLNEKDQLLQELDKTQAHEQRKDDEILFLNTSNHIQNTSSAASILLQENAYFEEEKKKYEDEIHALEQQHVQTHKLAEMYRNQVLVLEEQLCKIREEGDVTREIYKDRSEKIGQRLTLSNERFKELERRRNMEIEGFKTDIKMLRQKLKYVEKQLFRVTVGLTGNSDEIDVLQHVKETALRSKEMQGELNHLKSKIYNLENGVRHL</sequence>
<keyword evidence="6" id="KW-1185">Reference proteome</keyword>
<feature type="compositionally biased region" description="Basic and acidic residues" evidence="2">
    <location>
        <begin position="182"/>
        <end position="191"/>
    </location>
</feature>
<evidence type="ECO:0008006" key="7">
    <source>
        <dbReference type="Google" id="ProtNLM"/>
    </source>
</evidence>
<feature type="region of interest" description="Disordered" evidence="2">
    <location>
        <begin position="1"/>
        <end position="30"/>
    </location>
</feature>
<dbReference type="EMBL" id="CAJNOL010000388">
    <property type="protein sequence ID" value="CAF1041485.1"/>
    <property type="molecule type" value="Genomic_DNA"/>
</dbReference>
<evidence type="ECO:0000313" key="3">
    <source>
        <dbReference type="EMBL" id="CAF0957985.1"/>
    </source>
</evidence>
<evidence type="ECO:0000313" key="5">
    <source>
        <dbReference type="Proteomes" id="UP000663854"/>
    </source>
</evidence>
<reference evidence="3" key="1">
    <citation type="submission" date="2021-02" db="EMBL/GenBank/DDBJ databases">
        <authorList>
            <person name="Nowell W R."/>
        </authorList>
    </citation>
    <scope>NUCLEOTIDE SEQUENCE</scope>
</reference>